<protein>
    <submittedName>
        <fullName evidence="1">Uncharacterized protein</fullName>
    </submittedName>
</protein>
<evidence type="ECO:0000313" key="1">
    <source>
        <dbReference type="EMBL" id="QFG06628.1"/>
    </source>
</evidence>
<dbReference type="EMBL" id="MN098326">
    <property type="protein sequence ID" value="QFG06628.1"/>
    <property type="molecule type" value="Genomic_DNA"/>
</dbReference>
<gene>
    <name evidence="1" type="ORF">CPT_Myduc_005</name>
</gene>
<reference evidence="2" key="1">
    <citation type="submission" date="2019-06" db="EMBL/GenBank/DDBJ databases">
        <title>Complete genome of Proteus mirabilis phage Myduc.</title>
        <authorList>
            <person name="Tran J.S."/>
            <person name="Lessor L."/>
            <person name="O'Leary C."/>
            <person name="Bonasera R.M."/>
            <person name="Liu M."/>
        </authorList>
    </citation>
    <scope>NUCLEOTIDE SEQUENCE [LARGE SCALE GENOMIC DNA]</scope>
</reference>
<accession>A0A5J6T7H3</accession>
<organism evidence="1 2">
    <name type="scientific">Proteus phage Myduc</name>
    <dbReference type="NCBI Taxonomy" id="2650874"/>
    <lineage>
        <taxon>Viruses</taxon>
        <taxon>Duplodnaviria</taxon>
        <taxon>Heunggongvirae</taxon>
        <taxon>Uroviricota</taxon>
        <taxon>Caudoviricetes</taxon>
        <taxon>Chaseviridae</taxon>
        <taxon>Cleopatravirinae</taxon>
        <taxon>Myducvirus</taxon>
        <taxon>Myducvirus myduc</taxon>
    </lineage>
</organism>
<proteinExistence type="predicted"/>
<name>A0A5J6T7H3_9CAUD</name>
<keyword evidence="2" id="KW-1185">Reference proteome</keyword>
<evidence type="ECO:0000313" key="2">
    <source>
        <dbReference type="Proteomes" id="UP000327513"/>
    </source>
</evidence>
<sequence length="73" mass="8535">MSELELLLFASVKIDFKKEDAYNTFAGYDDEMLAEYYYKYTHGELSKELILDAVYEAVEEIENSNCAIDFDKE</sequence>
<dbReference type="Proteomes" id="UP000327513">
    <property type="component" value="Segment"/>
</dbReference>